<dbReference type="Proteomes" id="UP000197277">
    <property type="component" value="Unassembled WGS sequence"/>
</dbReference>
<comment type="caution">
    <text evidence="2">The sequence shown here is derived from an EMBL/GenBank/DDBJ whole genome shotgun (WGS) entry which is preliminary data.</text>
</comment>
<evidence type="ECO:0000256" key="1">
    <source>
        <dbReference type="SAM" id="Phobius"/>
    </source>
</evidence>
<keyword evidence="1" id="KW-1133">Transmembrane helix</keyword>
<gene>
    <name evidence="2" type="ORF">CDA63_20165</name>
</gene>
<reference evidence="2 3" key="1">
    <citation type="submission" date="2017-06" db="EMBL/GenBank/DDBJ databases">
        <title>Hymenobacter amundsenii sp. nov. isolated from regoliths in Antarctica.</title>
        <authorList>
            <person name="Sedlacek I."/>
            <person name="Kralova S."/>
            <person name="Pantucek R."/>
            <person name="Svec P."/>
            <person name="Holochova P."/>
            <person name="Stankova E."/>
            <person name="Vrbovska V."/>
            <person name="Busse H.-J."/>
        </authorList>
    </citation>
    <scope>NUCLEOTIDE SEQUENCE [LARGE SCALE GENOMIC DNA]</scope>
    <source>
        <strain evidence="2 3">CCM 8682</strain>
    </source>
</reference>
<evidence type="ECO:0000313" key="3">
    <source>
        <dbReference type="Proteomes" id="UP000197277"/>
    </source>
</evidence>
<proteinExistence type="predicted"/>
<evidence type="ECO:0000313" key="2">
    <source>
        <dbReference type="EMBL" id="OWP61304.1"/>
    </source>
</evidence>
<keyword evidence="3" id="KW-1185">Reference proteome</keyword>
<dbReference type="AlphaFoldDB" id="A0A2D0AFF3"/>
<keyword evidence="1" id="KW-0812">Transmembrane</keyword>
<organism evidence="2 3">
    <name type="scientific">Hymenobacter amundsenii</name>
    <dbReference type="NCBI Taxonomy" id="2006685"/>
    <lineage>
        <taxon>Bacteria</taxon>
        <taxon>Pseudomonadati</taxon>
        <taxon>Bacteroidota</taxon>
        <taxon>Cytophagia</taxon>
        <taxon>Cytophagales</taxon>
        <taxon>Hymenobacteraceae</taxon>
        <taxon>Hymenobacter</taxon>
    </lineage>
</organism>
<protein>
    <submittedName>
        <fullName evidence="2">Uncharacterized protein</fullName>
    </submittedName>
</protein>
<sequence>MPKPRLSVLSIALAVLFGGMLLLTYLGNSSIRRILFSDTSADYMLTAEQAPAWLQVLMLLPAGALLYLCAQRREPKRVLLFGLVGLCWGLSGRTVGMMLEVVG</sequence>
<feature type="transmembrane region" description="Helical" evidence="1">
    <location>
        <begin position="53"/>
        <end position="70"/>
    </location>
</feature>
<keyword evidence="1" id="KW-0472">Membrane</keyword>
<accession>A0A2D0AFF3</accession>
<name>A0A2D0AFF3_9BACT</name>
<feature type="transmembrane region" description="Helical" evidence="1">
    <location>
        <begin position="77"/>
        <end position="99"/>
    </location>
</feature>
<dbReference type="EMBL" id="NIRR01000109">
    <property type="protein sequence ID" value="OWP61304.1"/>
    <property type="molecule type" value="Genomic_DNA"/>
</dbReference>